<dbReference type="AlphaFoldDB" id="A0AAW2QCC7"/>
<dbReference type="Gene3D" id="3.50.50.60">
    <property type="entry name" value="FAD/NAD(P)-binding domain"/>
    <property type="match status" value="2"/>
</dbReference>
<organism evidence="6">
    <name type="scientific">Sesamum angustifolium</name>
    <dbReference type="NCBI Taxonomy" id="2727405"/>
    <lineage>
        <taxon>Eukaryota</taxon>
        <taxon>Viridiplantae</taxon>
        <taxon>Streptophyta</taxon>
        <taxon>Embryophyta</taxon>
        <taxon>Tracheophyta</taxon>
        <taxon>Spermatophyta</taxon>
        <taxon>Magnoliopsida</taxon>
        <taxon>eudicotyledons</taxon>
        <taxon>Gunneridae</taxon>
        <taxon>Pentapetalae</taxon>
        <taxon>asterids</taxon>
        <taxon>lamiids</taxon>
        <taxon>Lamiales</taxon>
        <taxon>Pedaliaceae</taxon>
        <taxon>Sesamum</taxon>
    </lineage>
</organism>
<feature type="domain" description="Amine oxidase" evidence="4">
    <location>
        <begin position="529"/>
        <end position="1024"/>
    </location>
</feature>
<dbReference type="GO" id="GO:0000184">
    <property type="term" value="P:nuclear-transcribed mRNA catabolic process, nonsense-mediated decay"/>
    <property type="evidence" value="ECO:0007669"/>
    <property type="project" value="UniProtKB-KW"/>
</dbReference>
<feature type="compositionally biased region" description="Basic and acidic residues" evidence="3">
    <location>
        <begin position="404"/>
        <end position="415"/>
    </location>
</feature>
<dbReference type="GO" id="GO:0003676">
    <property type="term" value="F:nucleic acid binding"/>
    <property type="evidence" value="ECO:0007669"/>
    <property type="project" value="InterPro"/>
</dbReference>
<evidence type="ECO:0000256" key="3">
    <source>
        <dbReference type="SAM" id="MobiDB-lite"/>
    </source>
</evidence>
<proteinExistence type="inferred from homology"/>
<feature type="region of interest" description="Disordered" evidence="3">
    <location>
        <begin position="167"/>
        <end position="209"/>
    </location>
</feature>
<accession>A0AAW2QCC7</accession>
<dbReference type="InterPro" id="IPR035979">
    <property type="entry name" value="RBD_domain_sf"/>
</dbReference>
<dbReference type="Pfam" id="PF01593">
    <property type="entry name" value="Amino_oxidase"/>
    <property type="match status" value="1"/>
</dbReference>
<gene>
    <name evidence="6" type="ORF">Sangu_0596400</name>
</gene>
<dbReference type="PANTHER" id="PTHR46313">
    <property type="match status" value="1"/>
</dbReference>
<evidence type="ECO:0000313" key="6">
    <source>
        <dbReference type="EMBL" id="KAL0364988.1"/>
    </source>
</evidence>
<evidence type="ECO:0000259" key="5">
    <source>
        <dbReference type="Pfam" id="PF03467"/>
    </source>
</evidence>
<dbReference type="InterPro" id="IPR045892">
    <property type="entry name" value="CrtISO-like"/>
</dbReference>
<feature type="domain" description="UPF3" evidence="5">
    <location>
        <begin position="7"/>
        <end position="167"/>
    </location>
</feature>
<evidence type="ECO:0000256" key="2">
    <source>
        <dbReference type="ARBA" id="ARBA00023161"/>
    </source>
</evidence>
<dbReference type="Gene3D" id="3.30.70.330">
    <property type="match status" value="1"/>
</dbReference>
<feature type="compositionally biased region" description="Polar residues" evidence="3">
    <location>
        <begin position="268"/>
        <end position="287"/>
    </location>
</feature>
<feature type="region of interest" description="Disordered" evidence="3">
    <location>
        <begin position="221"/>
        <end position="243"/>
    </location>
</feature>
<feature type="compositionally biased region" description="Basic and acidic residues" evidence="3">
    <location>
        <begin position="381"/>
        <end position="390"/>
    </location>
</feature>
<dbReference type="SUPFAM" id="SSF54928">
    <property type="entry name" value="RNA-binding domain, RBD"/>
    <property type="match status" value="1"/>
</dbReference>
<dbReference type="InterPro" id="IPR036188">
    <property type="entry name" value="FAD/NAD-bd_sf"/>
</dbReference>
<feature type="region of interest" description="Disordered" evidence="3">
    <location>
        <begin position="268"/>
        <end position="456"/>
    </location>
</feature>
<dbReference type="SUPFAM" id="SSF51905">
    <property type="entry name" value="FAD/NAD(P)-binding domain"/>
    <property type="match status" value="1"/>
</dbReference>
<reference evidence="6" key="1">
    <citation type="submission" date="2020-06" db="EMBL/GenBank/DDBJ databases">
        <authorList>
            <person name="Li T."/>
            <person name="Hu X."/>
            <person name="Zhang T."/>
            <person name="Song X."/>
            <person name="Zhang H."/>
            <person name="Dai N."/>
            <person name="Sheng W."/>
            <person name="Hou X."/>
            <person name="Wei L."/>
        </authorList>
    </citation>
    <scope>NUCLEOTIDE SEQUENCE</scope>
    <source>
        <strain evidence="6">G01</strain>
        <tissue evidence="6">Leaf</tissue>
    </source>
</reference>
<comment type="caution">
    <text evidence="6">The sequence shown here is derived from an EMBL/GenBank/DDBJ whole genome shotgun (WGS) entry which is preliminary data.</text>
</comment>
<dbReference type="PANTHER" id="PTHR46313:SF1">
    <property type="entry name" value="FAD_NAD(P)-BINDING OXIDOREDUCTASE FAMILY PROTEIN"/>
    <property type="match status" value="1"/>
</dbReference>
<dbReference type="Pfam" id="PF03467">
    <property type="entry name" value="Smg4_UPF3"/>
    <property type="match status" value="1"/>
</dbReference>
<evidence type="ECO:0000256" key="1">
    <source>
        <dbReference type="ARBA" id="ARBA00005991"/>
    </source>
</evidence>
<dbReference type="GO" id="GO:0016116">
    <property type="term" value="P:carotenoid metabolic process"/>
    <property type="evidence" value="ECO:0007669"/>
    <property type="project" value="InterPro"/>
</dbReference>
<name>A0AAW2QCC7_9LAMI</name>
<dbReference type="GO" id="GO:0016491">
    <property type="term" value="F:oxidoreductase activity"/>
    <property type="evidence" value="ECO:0007669"/>
    <property type="project" value="InterPro"/>
</dbReference>
<protein>
    <submittedName>
        <fullName evidence="6">Regulator of nonsense transcripts UPF3</fullName>
    </submittedName>
</protein>
<comment type="similarity">
    <text evidence="1">Belongs to the RENT3 family.</text>
</comment>
<dbReference type="InterPro" id="IPR012677">
    <property type="entry name" value="Nucleotide-bd_a/b_plait_sf"/>
</dbReference>
<dbReference type="EMBL" id="JACGWK010000003">
    <property type="protein sequence ID" value="KAL0364988.1"/>
    <property type="molecule type" value="Genomic_DNA"/>
</dbReference>
<reference evidence="6" key="2">
    <citation type="journal article" date="2024" name="Plant">
        <title>Genomic evolution and insights into agronomic trait innovations of Sesamum species.</title>
        <authorList>
            <person name="Miao H."/>
            <person name="Wang L."/>
            <person name="Qu L."/>
            <person name="Liu H."/>
            <person name="Sun Y."/>
            <person name="Le M."/>
            <person name="Wang Q."/>
            <person name="Wei S."/>
            <person name="Zheng Y."/>
            <person name="Lin W."/>
            <person name="Duan Y."/>
            <person name="Cao H."/>
            <person name="Xiong S."/>
            <person name="Wang X."/>
            <person name="Wei L."/>
            <person name="Li C."/>
            <person name="Ma Q."/>
            <person name="Ju M."/>
            <person name="Zhao R."/>
            <person name="Li G."/>
            <person name="Mu C."/>
            <person name="Tian Q."/>
            <person name="Mei H."/>
            <person name="Zhang T."/>
            <person name="Gao T."/>
            <person name="Zhang H."/>
        </authorList>
    </citation>
    <scope>NUCLEOTIDE SEQUENCE</scope>
    <source>
        <strain evidence="6">G01</strain>
    </source>
</reference>
<dbReference type="InterPro" id="IPR005120">
    <property type="entry name" value="UPF3_dom"/>
</dbReference>
<feature type="compositionally biased region" description="Polar residues" evidence="3">
    <location>
        <begin position="391"/>
        <end position="400"/>
    </location>
</feature>
<feature type="compositionally biased region" description="Basic and acidic residues" evidence="3">
    <location>
        <begin position="358"/>
        <end position="374"/>
    </location>
</feature>
<evidence type="ECO:0000259" key="4">
    <source>
        <dbReference type="Pfam" id="PF01593"/>
    </source>
</evidence>
<keyword evidence="2" id="KW-0866">Nonsense-mediated mRNA decay</keyword>
<sequence>MKGPLDRTKVVLRHLPPTISQSNLVEHVDSRFAGRYRWLVFRPGKSSLKHPKYSRAYIEFNKPEDVIEFAEFFNGHVFVNEKGTQFKTIVEYAPSQRVPKQWSKKDGREGTILKDPEYLEFLEFLAKPIENLPSAEIQLERKEAERAGAPKDVPIVTPLMDYVRQRRAAKGGARRSMSNGKQARRASGVSSRNPSKRGSDKRRASTTMYVLRDSSKIVSSIDSSSNSLVPKQDDQQLVDKSGSAAMSRNISSLGESGFWRFISAENATTPAKTSQTSALPKQNQQREGSGRIIRSILLNRDTRQNQPSSRSQLELRIQSSNQDRDKKPPRPPTVQLSQKDTNGAPEDKVVPNDLPAVHMEKQERRTRNKDRPDRGVWTPLRRSDGSHGSDESLSSASQVLDSAEGTRVEKKHEMLVARGGEYRPGGSGRGSHYSVDNGSYRHGGRRGSAYNAKDAEVSSNVEGKSLKRGGSSGYETSVGPKVEFWHIVFLVYGLWRRTMRAWKTVEALKFCLNATGKPEADVIVIGSGIGGLCCGALLARYNQDVLVLESHDRPGGAAHSFEIKDYKFDSGPSLFSGFQSRGPQANPLAQVLDALGESLPCATYDSWMVYIPEGEFLSRIGPTDFFKDLQTYAGPDAEKEWRKLLDAILPLSTAAMALPPLSIRGDWGVLSTAGARYAPSLLKSFAQMGPQGALGATKLLRPFSEIINSLGLKDPFIRNWVDLLAFLLAGVKSDGILSAEMIYMFSEWYKPGCCLEYPLHGSGAVVDALVRGLEKFNGRLSLRSHVENIVVEDGRAIGVKLRGGQFVRAKKAVVSNASMWDTLNLLPKEVVPKPYQERIQTTPQCESFMHLHLGFDAEGIREDLGIHHIVVNDWERGVDADQNVVLISVPSVLSPDLAPPGKHVLHAYTPGTEPFELWEGLDRRSNEYKELKAQRSEVMWKAVERALGPGFDREKCEVKLVGTPLTHQRFLRRNRGTYGPAVKAGKGSFPGHSTPIPQLFCCGDSTFPGIGVPAVAASGAIVANSLVSVSQHSELLDAVGI</sequence>
<dbReference type="InterPro" id="IPR002937">
    <property type="entry name" value="Amino_oxidase"/>
</dbReference>
<dbReference type="FunFam" id="3.50.50.60:FF:000343">
    <property type="entry name" value="FAD/NAD(P)-binding oxidoreductase family protein"/>
    <property type="match status" value="1"/>
</dbReference>
<feature type="compositionally biased region" description="Polar residues" evidence="3">
    <location>
        <begin position="304"/>
        <end position="321"/>
    </location>
</feature>
<dbReference type="CDD" id="cd12455">
    <property type="entry name" value="RRM_like_Smg4_UPF3"/>
    <property type="match status" value="1"/>
</dbReference>